<keyword evidence="2" id="KW-1185">Reference proteome</keyword>
<organism evidence="1 2">
    <name type="scientific">Smallanthus sonchifolius</name>
    <dbReference type="NCBI Taxonomy" id="185202"/>
    <lineage>
        <taxon>Eukaryota</taxon>
        <taxon>Viridiplantae</taxon>
        <taxon>Streptophyta</taxon>
        <taxon>Embryophyta</taxon>
        <taxon>Tracheophyta</taxon>
        <taxon>Spermatophyta</taxon>
        <taxon>Magnoliopsida</taxon>
        <taxon>eudicotyledons</taxon>
        <taxon>Gunneridae</taxon>
        <taxon>Pentapetalae</taxon>
        <taxon>asterids</taxon>
        <taxon>campanulids</taxon>
        <taxon>Asterales</taxon>
        <taxon>Asteraceae</taxon>
        <taxon>Asteroideae</taxon>
        <taxon>Heliantheae alliance</taxon>
        <taxon>Millerieae</taxon>
        <taxon>Smallanthus</taxon>
    </lineage>
</organism>
<dbReference type="EMBL" id="CM042023">
    <property type="protein sequence ID" value="KAI3813655.1"/>
    <property type="molecule type" value="Genomic_DNA"/>
</dbReference>
<dbReference type="Proteomes" id="UP001056120">
    <property type="component" value="Linkage Group LG06"/>
</dbReference>
<name>A0ACB9J1K5_9ASTR</name>
<reference evidence="2" key="1">
    <citation type="journal article" date="2022" name="Mol. Ecol. Resour.">
        <title>The genomes of chicory, endive, great burdock and yacon provide insights into Asteraceae palaeo-polyploidization history and plant inulin production.</title>
        <authorList>
            <person name="Fan W."/>
            <person name="Wang S."/>
            <person name="Wang H."/>
            <person name="Wang A."/>
            <person name="Jiang F."/>
            <person name="Liu H."/>
            <person name="Zhao H."/>
            <person name="Xu D."/>
            <person name="Zhang Y."/>
        </authorList>
    </citation>
    <scope>NUCLEOTIDE SEQUENCE [LARGE SCALE GENOMIC DNA]</scope>
    <source>
        <strain evidence="2">cv. Yunnan</strain>
    </source>
</reference>
<sequence length="108" mass="12775">MTNPPDEWLNDLVYVHYNLLLQNRLKENKRSYDLVDYQSIDKTEFWVVDEVEEGELNYDELENMLDEEQPINLETSTSQAQTSEGVDDEYDDLVIIDEDDNEDELDAH</sequence>
<evidence type="ECO:0000313" key="1">
    <source>
        <dbReference type="EMBL" id="KAI3813655.1"/>
    </source>
</evidence>
<comment type="caution">
    <text evidence="1">The sequence shown here is derived from an EMBL/GenBank/DDBJ whole genome shotgun (WGS) entry which is preliminary data.</text>
</comment>
<protein>
    <submittedName>
        <fullName evidence="1">Uncharacterized protein</fullName>
    </submittedName>
</protein>
<reference evidence="1 2" key="2">
    <citation type="journal article" date="2022" name="Mol. Ecol. Resour.">
        <title>The genomes of chicory, endive, great burdock and yacon provide insights into Asteraceae paleo-polyploidization history and plant inulin production.</title>
        <authorList>
            <person name="Fan W."/>
            <person name="Wang S."/>
            <person name="Wang H."/>
            <person name="Wang A."/>
            <person name="Jiang F."/>
            <person name="Liu H."/>
            <person name="Zhao H."/>
            <person name="Xu D."/>
            <person name="Zhang Y."/>
        </authorList>
    </citation>
    <scope>NUCLEOTIDE SEQUENCE [LARGE SCALE GENOMIC DNA]</scope>
    <source>
        <strain evidence="2">cv. Yunnan</strain>
        <tissue evidence="1">Leaves</tissue>
    </source>
</reference>
<gene>
    <name evidence="1" type="ORF">L1987_18384</name>
</gene>
<evidence type="ECO:0000313" key="2">
    <source>
        <dbReference type="Proteomes" id="UP001056120"/>
    </source>
</evidence>
<proteinExistence type="predicted"/>
<accession>A0ACB9J1K5</accession>